<name>A0ABY5GCF9_9GAMM</name>
<dbReference type="RefSeq" id="WP_255387823.1">
    <property type="nucleotide sequence ID" value="NZ_CP101508.1"/>
</dbReference>
<dbReference type="Pfam" id="PF08867">
    <property type="entry name" value="FRG"/>
    <property type="match status" value="1"/>
</dbReference>
<evidence type="ECO:0000313" key="2">
    <source>
        <dbReference type="EMBL" id="UTV26613.1"/>
    </source>
</evidence>
<dbReference type="SMART" id="SM00901">
    <property type="entry name" value="FRG"/>
    <property type="match status" value="1"/>
</dbReference>
<sequence>MFKSVDEFWVEYLSFVYKDKSGGPEYVFRGVTDQSYKLIPSLGRGIEDGVHGDISSVEHNLNEEFKRLSAPVLSSDDTPKTDFEWLFLAQHYGLPTRLLDWTSNPLVALFFAVEKDDETDGMVYATKQIITDQYEIFDPTTANYMKEKSQEPISIFALQSNQGSFIFIRPKYNDSRYLNQRSVFSCPANPFKPLELDDVSLFKIKGYWKPELRRRLRTFGISTSFIYPGLAGIAQEVKSFVHTPIESGKMSVYTAKVTLDLSQP</sequence>
<evidence type="ECO:0000313" key="3">
    <source>
        <dbReference type="Proteomes" id="UP001057998"/>
    </source>
</evidence>
<proteinExistence type="predicted"/>
<dbReference type="InterPro" id="IPR014966">
    <property type="entry name" value="FRG-dom"/>
</dbReference>
<dbReference type="Proteomes" id="UP001057998">
    <property type="component" value="Chromosome 1"/>
</dbReference>
<protein>
    <submittedName>
        <fullName evidence="2">FRG domain-containing protein</fullName>
    </submittedName>
</protein>
<dbReference type="EMBL" id="CP101508">
    <property type="protein sequence ID" value="UTV26613.1"/>
    <property type="molecule type" value="Genomic_DNA"/>
</dbReference>
<gene>
    <name evidence="2" type="ORF">NNL38_09565</name>
</gene>
<organism evidence="2 3">
    <name type="scientific">Photobacterium atrarenae</name>
    <dbReference type="NCBI Taxonomy" id="865757"/>
    <lineage>
        <taxon>Bacteria</taxon>
        <taxon>Pseudomonadati</taxon>
        <taxon>Pseudomonadota</taxon>
        <taxon>Gammaproteobacteria</taxon>
        <taxon>Vibrionales</taxon>
        <taxon>Vibrionaceae</taxon>
        <taxon>Photobacterium</taxon>
    </lineage>
</organism>
<reference evidence="2" key="1">
    <citation type="submission" date="2022-07" db="EMBL/GenBank/DDBJ databases">
        <title>Genome sequencing of Photobacterium atrarenae GJH2-4.</title>
        <authorList>
            <person name="Park S.-J."/>
        </authorList>
    </citation>
    <scope>NUCLEOTIDE SEQUENCE</scope>
    <source>
        <strain evidence="2">GJH2-4</strain>
    </source>
</reference>
<evidence type="ECO:0000259" key="1">
    <source>
        <dbReference type="SMART" id="SM00901"/>
    </source>
</evidence>
<keyword evidence="3" id="KW-1185">Reference proteome</keyword>
<accession>A0ABY5GCF9</accession>
<feature type="domain" description="FRG" evidence="1">
    <location>
        <begin position="22"/>
        <end position="124"/>
    </location>
</feature>